<dbReference type="VEuPathDB" id="VectorBase:LDEU004414"/>
<organism evidence="2 3">
    <name type="scientific">Leptotrombidium deliense</name>
    <dbReference type="NCBI Taxonomy" id="299467"/>
    <lineage>
        <taxon>Eukaryota</taxon>
        <taxon>Metazoa</taxon>
        <taxon>Ecdysozoa</taxon>
        <taxon>Arthropoda</taxon>
        <taxon>Chelicerata</taxon>
        <taxon>Arachnida</taxon>
        <taxon>Acari</taxon>
        <taxon>Acariformes</taxon>
        <taxon>Trombidiformes</taxon>
        <taxon>Prostigmata</taxon>
        <taxon>Anystina</taxon>
        <taxon>Parasitengona</taxon>
        <taxon>Trombiculoidea</taxon>
        <taxon>Trombiculidae</taxon>
        <taxon>Leptotrombidium</taxon>
    </lineage>
</organism>
<dbReference type="InterPro" id="IPR007110">
    <property type="entry name" value="Ig-like_dom"/>
</dbReference>
<protein>
    <submittedName>
        <fullName evidence="2">Beat protein-like protein</fullName>
    </submittedName>
</protein>
<dbReference type="PANTHER" id="PTHR21261">
    <property type="entry name" value="BEAT PROTEIN"/>
    <property type="match status" value="1"/>
</dbReference>
<dbReference type="FunFam" id="2.60.40.10:FF:000437">
    <property type="entry name" value="Beat-IIIc, isoform A"/>
    <property type="match status" value="1"/>
</dbReference>
<accession>A0A443SJD4</accession>
<evidence type="ECO:0000313" key="2">
    <source>
        <dbReference type="EMBL" id="RWS27626.1"/>
    </source>
</evidence>
<reference evidence="2 3" key="1">
    <citation type="journal article" date="2018" name="Gigascience">
        <title>Genomes of trombidid mites reveal novel predicted allergens and laterally-transferred genes associated with secondary metabolism.</title>
        <authorList>
            <person name="Dong X."/>
            <person name="Chaisiri K."/>
            <person name="Xia D."/>
            <person name="Armstrong S.D."/>
            <person name="Fang Y."/>
            <person name="Donnelly M.J."/>
            <person name="Kadowaki T."/>
            <person name="McGarry J.W."/>
            <person name="Darby A.C."/>
            <person name="Makepeace B.L."/>
        </authorList>
    </citation>
    <scope>NUCLEOTIDE SEQUENCE [LARGE SCALE GENOMIC DNA]</scope>
    <source>
        <strain evidence="2">UoL-UT</strain>
    </source>
</reference>
<dbReference type="InterPro" id="IPR036179">
    <property type="entry name" value="Ig-like_dom_sf"/>
</dbReference>
<dbReference type="Proteomes" id="UP000288716">
    <property type="component" value="Unassembled WGS sequence"/>
</dbReference>
<comment type="caution">
    <text evidence="2">The sequence shown here is derived from an EMBL/GenBank/DDBJ whole genome shotgun (WGS) entry which is preliminary data.</text>
</comment>
<sequence length="101" mass="11818">MGSETWLNCSYDLEDDILYSIKWYKNGIEFYRFIPSDGPKEYKLNGIYLDMSKSNYSNVYLRDTDIFSGGTFRCEVSADAPSFQTVSKEKDIIIYREYNLA</sequence>
<dbReference type="PROSITE" id="PS50835">
    <property type="entry name" value="IG_LIKE"/>
    <property type="match status" value="1"/>
</dbReference>
<dbReference type="STRING" id="299467.A0A443SJD4"/>
<feature type="non-terminal residue" evidence="2">
    <location>
        <position position="101"/>
    </location>
</feature>
<dbReference type="OrthoDB" id="6343941at2759"/>
<gene>
    <name evidence="2" type="ORF">B4U80_09114</name>
</gene>
<dbReference type="EMBL" id="NCKV01001878">
    <property type="protein sequence ID" value="RWS27626.1"/>
    <property type="molecule type" value="Genomic_DNA"/>
</dbReference>
<dbReference type="AlphaFoldDB" id="A0A443SJD4"/>
<proteinExistence type="predicted"/>
<dbReference type="PANTHER" id="PTHR21261:SF15">
    <property type="entry name" value="BEATEN PATH IIIA, ISOFORM D-RELATED"/>
    <property type="match status" value="1"/>
</dbReference>
<keyword evidence="3" id="KW-1185">Reference proteome</keyword>
<name>A0A443SJD4_9ACAR</name>
<evidence type="ECO:0000259" key="1">
    <source>
        <dbReference type="PROSITE" id="PS50835"/>
    </source>
</evidence>
<dbReference type="SUPFAM" id="SSF48726">
    <property type="entry name" value="Immunoglobulin"/>
    <property type="match status" value="1"/>
</dbReference>
<feature type="domain" description="Ig-like" evidence="1">
    <location>
        <begin position="1"/>
        <end position="87"/>
    </location>
</feature>
<evidence type="ECO:0000313" key="3">
    <source>
        <dbReference type="Proteomes" id="UP000288716"/>
    </source>
</evidence>